<feature type="binding site" evidence="8">
    <location>
        <begin position="64"/>
        <end position="65"/>
    </location>
    <ligand>
        <name>NADP(+)</name>
        <dbReference type="ChEBI" id="CHEBI:58349"/>
    </ligand>
</feature>
<comment type="similarity">
    <text evidence="2 9">Belongs to the short-chain dehydrogenases/reductases (SDR) family.</text>
</comment>
<name>A0A178MEY6_9CHLR</name>
<dbReference type="InterPro" id="IPR057326">
    <property type="entry name" value="KR_dom"/>
</dbReference>
<dbReference type="UniPathway" id="UPA00094"/>
<keyword evidence="13" id="KW-1185">Reference proteome</keyword>
<dbReference type="Proteomes" id="UP000078287">
    <property type="component" value="Unassembled WGS sequence"/>
</dbReference>
<dbReference type="EMBL" id="LWQS01000038">
    <property type="protein sequence ID" value="OAN47331.1"/>
    <property type="molecule type" value="Genomic_DNA"/>
</dbReference>
<dbReference type="EC" id="1.1.1.100" evidence="3 10"/>
<evidence type="ECO:0000256" key="6">
    <source>
        <dbReference type="ARBA" id="ARBA00048508"/>
    </source>
</evidence>
<evidence type="ECO:0000256" key="2">
    <source>
        <dbReference type="ARBA" id="ARBA00006484"/>
    </source>
</evidence>
<dbReference type="SMART" id="SM00822">
    <property type="entry name" value="PKS_KR"/>
    <property type="match status" value="1"/>
</dbReference>
<dbReference type="InterPro" id="IPR011284">
    <property type="entry name" value="3oxo_ACP_reduc"/>
</dbReference>
<comment type="function">
    <text evidence="10">Catalyzes the NADPH-dependent reduction of beta-ketoacyl-ACP substrates to beta-hydroxyacyl-ACP products, the first reductive step in the elongation cycle of fatty acid biosynthesis.</text>
</comment>
<sequence>MGKLAGRVAIVTGASRGIGRAIALALAAEGAKVAVNYNSSVAAAQEVVDTIQAGGGEAMLVRANVSQADEARMMVQQVLDRWGHVDILVNNAGITRDRTLRKLTDDDWSAVIQNNLNSVYYCTTAVMPHMIERKYGRIINISSFVGQAGNFGQANYAASKGGIIAFTKTAALELAKHNITVNALAPGFTITDMLAKVPEQVQEQIKARIPMGRFGLPEEVAKAVVFLAADGDYITGQQINVNGGVYM</sequence>
<dbReference type="RefSeq" id="WP_066784403.1">
    <property type="nucleotide sequence ID" value="NZ_LWQS01000038.1"/>
</dbReference>
<feature type="binding site" evidence="8">
    <location>
        <begin position="156"/>
        <end position="160"/>
    </location>
    <ligand>
        <name>NADP(+)</name>
        <dbReference type="ChEBI" id="CHEBI:58349"/>
    </ligand>
</feature>
<dbReference type="CDD" id="cd05333">
    <property type="entry name" value="BKR_SDR_c"/>
    <property type="match status" value="1"/>
</dbReference>
<feature type="active site" description="Proton acceptor" evidence="7">
    <location>
        <position position="156"/>
    </location>
</feature>
<accession>A0A178MEY6</accession>
<dbReference type="GO" id="GO:0006633">
    <property type="term" value="P:fatty acid biosynthetic process"/>
    <property type="evidence" value="ECO:0007669"/>
    <property type="project" value="UniProtKB-UniPathway"/>
</dbReference>
<dbReference type="SUPFAM" id="SSF51735">
    <property type="entry name" value="NAD(P)-binding Rossmann-fold domains"/>
    <property type="match status" value="1"/>
</dbReference>
<evidence type="ECO:0000313" key="12">
    <source>
        <dbReference type="EMBL" id="OAN47331.1"/>
    </source>
</evidence>
<dbReference type="NCBIfam" id="TIGR01830">
    <property type="entry name" value="3oxo_ACP_reduc"/>
    <property type="match status" value="1"/>
</dbReference>
<feature type="binding site" evidence="8">
    <location>
        <begin position="13"/>
        <end position="16"/>
    </location>
    <ligand>
        <name>NADP(+)</name>
        <dbReference type="ChEBI" id="CHEBI:58349"/>
    </ligand>
</feature>
<dbReference type="PANTHER" id="PTHR42879">
    <property type="entry name" value="3-OXOACYL-(ACYL-CARRIER-PROTEIN) REDUCTASE"/>
    <property type="match status" value="1"/>
</dbReference>
<comment type="catalytic activity">
    <reaction evidence="6 10">
        <text>a (3R)-hydroxyacyl-[ACP] + NADP(+) = a 3-oxoacyl-[ACP] + NADPH + H(+)</text>
        <dbReference type="Rhea" id="RHEA:17397"/>
        <dbReference type="Rhea" id="RHEA-COMP:9916"/>
        <dbReference type="Rhea" id="RHEA-COMP:9945"/>
        <dbReference type="ChEBI" id="CHEBI:15378"/>
        <dbReference type="ChEBI" id="CHEBI:57783"/>
        <dbReference type="ChEBI" id="CHEBI:58349"/>
        <dbReference type="ChEBI" id="CHEBI:78776"/>
        <dbReference type="ChEBI" id="CHEBI:78827"/>
        <dbReference type="EC" id="1.1.1.100"/>
    </reaction>
</comment>
<evidence type="ECO:0000256" key="8">
    <source>
        <dbReference type="PIRSR" id="PIRSR611284-2"/>
    </source>
</evidence>
<comment type="subunit">
    <text evidence="10">Homotetramer.</text>
</comment>
<dbReference type="STRING" id="1707952.A6A03_00910"/>
<dbReference type="FunFam" id="3.40.50.720:FF:000115">
    <property type="entry name" value="3-oxoacyl-[acyl-carrier-protein] reductase FabG"/>
    <property type="match status" value="1"/>
</dbReference>
<dbReference type="AlphaFoldDB" id="A0A178MEY6"/>
<feature type="binding site" evidence="8">
    <location>
        <position position="91"/>
    </location>
    <ligand>
        <name>NADP(+)</name>
        <dbReference type="ChEBI" id="CHEBI:58349"/>
    </ligand>
</feature>
<keyword evidence="10" id="KW-0276">Fatty acid metabolism</keyword>
<evidence type="ECO:0000256" key="1">
    <source>
        <dbReference type="ARBA" id="ARBA00005194"/>
    </source>
</evidence>
<keyword evidence="10" id="KW-0444">Lipid biosynthesis</keyword>
<dbReference type="OrthoDB" id="9803333at2"/>
<evidence type="ECO:0000256" key="10">
    <source>
        <dbReference type="RuleBase" id="RU366074"/>
    </source>
</evidence>
<dbReference type="InterPro" id="IPR050259">
    <property type="entry name" value="SDR"/>
</dbReference>
<feature type="domain" description="Ketoreductase" evidence="11">
    <location>
        <begin position="7"/>
        <end position="193"/>
    </location>
</feature>
<keyword evidence="4 8" id="KW-0521">NADP</keyword>
<dbReference type="PANTHER" id="PTHR42879:SF2">
    <property type="entry name" value="3-OXOACYL-[ACYL-CARRIER-PROTEIN] REDUCTASE FABG"/>
    <property type="match status" value="1"/>
</dbReference>
<keyword evidence="10" id="KW-0443">Lipid metabolism</keyword>
<proteinExistence type="inferred from homology"/>
<evidence type="ECO:0000256" key="7">
    <source>
        <dbReference type="PIRSR" id="PIRSR611284-1"/>
    </source>
</evidence>
<keyword evidence="5 10" id="KW-0560">Oxidoreductase</keyword>
<organism evidence="12 13">
    <name type="scientific">Chloroflexus islandicus</name>
    <dbReference type="NCBI Taxonomy" id="1707952"/>
    <lineage>
        <taxon>Bacteria</taxon>
        <taxon>Bacillati</taxon>
        <taxon>Chloroflexota</taxon>
        <taxon>Chloroflexia</taxon>
        <taxon>Chloroflexales</taxon>
        <taxon>Chloroflexineae</taxon>
        <taxon>Chloroflexaceae</taxon>
        <taxon>Chloroflexus</taxon>
    </lineage>
</organism>
<dbReference type="NCBIfam" id="NF005559">
    <property type="entry name" value="PRK07231.1"/>
    <property type="match status" value="1"/>
</dbReference>
<comment type="caution">
    <text evidence="12">The sequence shown here is derived from an EMBL/GenBank/DDBJ whole genome shotgun (WGS) entry which is preliminary data.</text>
</comment>
<protein>
    <recommendedName>
        <fullName evidence="3 10">3-oxoacyl-[acyl-carrier-protein] reductase</fullName>
        <ecNumber evidence="3 10">1.1.1.100</ecNumber>
    </recommendedName>
</protein>
<dbReference type="PRINTS" id="PR00081">
    <property type="entry name" value="GDHRDH"/>
</dbReference>
<dbReference type="InterPro" id="IPR002347">
    <property type="entry name" value="SDR_fam"/>
</dbReference>
<evidence type="ECO:0000259" key="11">
    <source>
        <dbReference type="SMART" id="SM00822"/>
    </source>
</evidence>
<dbReference type="NCBIfam" id="NF009464">
    <property type="entry name" value="PRK12824.1"/>
    <property type="match status" value="1"/>
</dbReference>
<evidence type="ECO:0000313" key="13">
    <source>
        <dbReference type="Proteomes" id="UP000078287"/>
    </source>
</evidence>
<evidence type="ECO:0000256" key="5">
    <source>
        <dbReference type="ARBA" id="ARBA00023002"/>
    </source>
</evidence>
<evidence type="ECO:0000256" key="9">
    <source>
        <dbReference type="RuleBase" id="RU000363"/>
    </source>
</evidence>
<dbReference type="GO" id="GO:0004316">
    <property type="term" value="F:3-oxoacyl-[acyl-carrier-protein] reductase (NADPH) activity"/>
    <property type="evidence" value="ECO:0007669"/>
    <property type="project" value="UniProtKB-UniRule"/>
</dbReference>
<gene>
    <name evidence="12" type="ORF">A6A03_00910</name>
</gene>
<dbReference type="NCBIfam" id="NF009466">
    <property type="entry name" value="PRK12826.1-2"/>
    <property type="match status" value="1"/>
</dbReference>
<reference evidence="12 13" key="1">
    <citation type="submission" date="2016-04" db="EMBL/GenBank/DDBJ databases">
        <title>Chloroflexus islandicus sp. nov., a thermophilic filamentous anoxygenic phototrophic bacterium from geyser Strokkur (Iceland).</title>
        <authorList>
            <person name="Gaisin V.A."/>
            <person name="Kalashnikov A.M."/>
            <person name="Sukhacheva M.V."/>
            <person name="Grouzdev D.S."/>
            <person name="Ivanov T.M."/>
            <person name="Kuznetsov B."/>
            <person name="Gorlenko V.M."/>
        </authorList>
    </citation>
    <scope>NUCLEOTIDE SEQUENCE [LARGE SCALE GENOMIC DNA]</scope>
    <source>
        <strain evidence="13">isl-2</strain>
    </source>
</reference>
<comment type="pathway">
    <text evidence="1 10">Lipid metabolism; fatty acid biosynthesis.</text>
</comment>
<keyword evidence="10" id="KW-0275">Fatty acid biosynthesis</keyword>
<dbReference type="Pfam" id="PF00106">
    <property type="entry name" value="adh_short"/>
    <property type="match status" value="1"/>
</dbReference>
<dbReference type="InterPro" id="IPR036291">
    <property type="entry name" value="NAD(P)-bd_dom_sf"/>
</dbReference>
<dbReference type="InterPro" id="IPR020904">
    <property type="entry name" value="Sc_DH/Rdtase_CS"/>
</dbReference>
<dbReference type="PRINTS" id="PR00080">
    <property type="entry name" value="SDRFAMILY"/>
</dbReference>
<evidence type="ECO:0000256" key="4">
    <source>
        <dbReference type="ARBA" id="ARBA00022857"/>
    </source>
</evidence>
<dbReference type="GO" id="GO:0051287">
    <property type="term" value="F:NAD binding"/>
    <property type="evidence" value="ECO:0007669"/>
    <property type="project" value="UniProtKB-UniRule"/>
</dbReference>
<dbReference type="Gene3D" id="3.40.50.720">
    <property type="entry name" value="NAD(P)-binding Rossmann-like Domain"/>
    <property type="match status" value="1"/>
</dbReference>
<dbReference type="PROSITE" id="PS00061">
    <property type="entry name" value="ADH_SHORT"/>
    <property type="match status" value="1"/>
</dbReference>
<evidence type="ECO:0000256" key="3">
    <source>
        <dbReference type="ARBA" id="ARBA00012948"/>
    </source>
</evidence>